<dbReference type="AlphaFoldDB" id="A0A0P6XX26"/>
<evidence type="ECO:0008006" key="6">
    <source>
        <dbReference type="Google" id="ProtNLM"/>
    </source>
</evidence>
<dbReference type="STRING" id="70996.SE18_25015"/>
<dbReference type="InterPro" id="IPR037284">
    <property type="entry name" value="SUF_FeS_clus_asmbl_SufBD_sf"/>
</dbReference>
<comment type="caution">
    <text evidence="4">The sequence shown here is derived from an EMBL/GenBank/DDBJ whole genome shotgun (WGS) entry which is preliminary data.</text>
</comment>
<dbReference type="SUPFAM" id="SSF101960">
    <property type="entry name" value="Stabilizer of iron transporter SufD"/>
    <property type="match status" value="1"/>
</dbReference>
<gene>
    <name evidence="4" type="ORF">SE18_25015</name>
</gene>
<dbReference type="NCBIfam" id="TIGR01981">
    <property type="entry name" value="sufD"/>
    <property type="match status" value="1"/>
</dbReference>
<comment type="similarity">
    <text evidence="1">Belongs to the iron-sulfur cluster assembly SufBD family.</text>
</comment>
<dbReference type="InterPro" id="IPR000825">
    <property type="entry name" value="SUF_FeS_clus_asmbl_SufBD_core"/>
</dbReference>
<accession>A0A0P6XX26</accession>
<evidence type="ECO:0000256" key="1">
    <source>
        <dbReference type="ARBA" id="ARBA00043967"/>
    </source>
</evidence>
<feature type="domain" description="SUF system FeS cluster assembly SufBD N-terminal" evidence="3">
    <location>
        <begin position="73"/>
        <end position="135"/>
    </location>
</feature>
<dbReference type="RefSeq" id="WP_054537201.1">
    <property type="nucleotide sequence ID" value="NZ_LGKP01000040.1"/>
</dbReference>
<dbReference type="PATRIC" id="fig|70996.4.peg.5127"/>
<dbReference type="OrthoDB" id="9803529at2"/>
<dbReference type="InterPro" id="IPR011542">
    <property type="entry name" value="SUF_FeS_clus_asmbl_SufD"/>
</dbReference>
<organism evidence="4 5">
    <name type="scientific">Herpetosiphon geysericola</name>
    <dbReference type="NCBI Taxonomy" id="70996"/>
    <lineage>
        <taxon>Bacteria</taxon>
        <taxon>Bacillati</taxon>
        <taxon>Chloroflexota</taxon>
        <taxon>Chloroflexia</taxon>
        <taxon>Herpetosiphonales</taxon>
        <taxon>Herpetosiphonaceae</taxon>
        <taxon>Herpetosiphon</taxon>
    </lineage>
</organism>
<evidence type="ECO:0000313" key="4">
    <source>
        <dbReference type="EMBL" id="KPL80311.1"/>
    </source>
</evidence>
<evidence type="ECO:0000259" key="3">
    <source>
        <dbReference type="Pfam" id="PF19295"/>
    </source>
</evidence>
<dbReference type="InterPro" id="IPR045595">
    <property type="entry name" value="SufBD_N"/>
</dbReference>
<dbReference type="Pfam" id="PF19295">
    <property type="entry name" value="SufBD_N"/>
    <property type="match status" value="1"/>
</dbReference>
<name>A0A0P6XX26_9CHLR</name>
<sequence>MPANLQSTFDVAQFEALLASRNEPEWLTSRRREAWQAFETAEQPDWRRTNLKGFNIADYTLAEAEVSVEFAGAEGVTILPLAEAIQSHAELVQRVLGSAVQTSRDPYSALNNALVNGGLFIHVAKDVAVEELVRIRYHVAKAGTIVAPRTLIVTERHSSINVIEEISSADFDASAVVLTGVEIEVGDGGQVNFSSVQTLNNNVYVLGSQQIRINRDAQAEWLNVVVGSAVQHVTLEANLSGNGSSVNWNGLLYGNGKQNLLVAPKLNHIGLNTEGQINFKTVVDDEAYAVFDGMVKIPATGQGTNSDLRENALHLSKTSRSDSIPGLEIDANEVKAGHGSTSGQIDEEQLFYLQSRGLPFAEAKRTIVLGFVGEIIDMIPDEAVRERVETIVAEKV</sequence>
<evidence type="ECO:0000313" key="5">
    <source>
        <dbReference type="Proteomes" id="UP000050277"/>
    </source>
</evidence>
<dbReference type="Pfam" id="PF01458">
    <property type="entry name" value="SUFBD_core"/>
    <property type="match status" value="1"/>
</dbReference>
<proteinExistence type="inferred from homology"/>
<reference evidence="4 5" key="1">
    <citation type="submission" date="2015-07" db="EMBL/GenBank/DDBJ databases">
        <title>Whole genome sequence of Herpetosiphon geysericola DSM 7119.</title>
        <authorList>
            <person name="Hemp J."/>
            <person name="Ward L.M."/>
            <person name="Pace L.A."/>
            <person name="Fischer W.W."/>
        </authorList>
    </citation>
    <scope>NUCLEOTIDE SEQUENCE [LARGE SCALE GENOMIC DNA]</scope>
    <source>
        <strain evidence="4 5">DSM 7119</strain>
    </source>
</reference>
<dbReference type="InterPro" id="IPR055346">
    <property type="entry name" value="Fe-S_cluster_assembly_SufBD"/>
</dbReference>
<dbReference type="GO" id="GO:0016226">
    <property type="term" value="P:iron-sulfur cluster assembly"/>
    <property type="evidence" value="ECO:0007669"/>
    <property type="project" value="InterPro"/>
</dbReference>
<evidence type="ECO:0000259" key="2">
    <source>
        <dbReference type="Pfam" id="PF01458"/>
    </source>
</evidence>
<dbReference type="Proteomes" id="UP000050277">
    <property type="component" value="Unassembled WGS sequence"/>
</dbReference>
<dbReference type="PANTHER" id="PTHR43575:SF1">
    <property type="entry name" value="PROTEIN ABCI7, CHLOROPLASTIC"/>
    <property type="match status" value="1"/>
</dbReference>
<dbReference type="PANTHER" id="PTHR43575">
    <property type="entry name" value="PROTEIN ABCI7, CHLOROPLASTIC"/>
    <property type="match status" value="1"/>
</dbReference>
<keyword evidence="5" id="KW-1185">Reference proteome</keyword>
<feature type="domain" description="SUF system FeS cluster assembly SufBD core" evidence="2">
    <location>
        <begin position="141"/>
        <end position="371"/>
    </location>
</feature>
<protein>
    <recommendedName>
        <fullName evidence="6">Fe-S cluster assembly protein SufD</fullName>
    </recommendedName>
</protein>
<dbReference type="EMBL" id="LGKP01000040">
    <property type="protein sequence ID" value="KPL80311.1"/>
    <property type="molecule type" value="Genomic_DNA"/>
</dbReference>